<sequence length="1313" mass="148039">MAARIERAFGISSATLLDMQAEFTAALKRAAGAPADAKAYVPPFLQFKANDITDWVNHNIPARSRLAVLLRTLVNSTGIRLEQVDFPGNDDAERPGWDGFTVAGSGTPWIPAGQSGWEFGVNADVKTKADGDFVKSVKAHKKADREKITFVFVTPRSWKGKDAWVSSMRAKKQWKDVRVFDASDLEQWLEQSLAGQTWFANETGRPSDGVRSLEQCWTDWANVGTPTLSGALFETAIAVHRAKVKEFIARPAGEPLVVAADSVEEALAFLAQVLAEPEFESDRDRVLVFDRTGVLPKLAKGSHGFIAVAHTREVERELGPHINQLKTIVVYPRNATNHDPHILLEPLGTEAFRKGLGAMKLDEGEIKRLSHSSGQSLTVLRRQLSKVEAIKTPHWASDSATSTWLIPMMFVGAWNVDNESDREALSLIANMPFEELERRVQELVSLNDAPLWSIGSYRGVVSKIDTLFAIARWVTSTDLDRYLEMAKMVLAEDDPALDLPEKERWAAAMHGKRREFSGALRNGISETLVLLAVHGKHLFQRLGFDGETQAALFIRELLVPLTTRKLEANDSDLPVYAEAAPETFLAILEEDLRQGAPAVLGLLRPIDTSFFGVPCIRSGLLWALEGLAWNPATFLRSVLILGRLSQVEIKDNWANKPIASLETIFRSWMPQTAADHEQRLMAMNKLIERFPEIGWKVCIDQFGGWGNDVGRYSHKPKWRPDGYGFGEPFEFMEPVQKFRAAMVELALSQPSYTPEMLCDLVGRLHRLGSEFQVKVWQQIENWIATGASDDDIAKVREKIRVTVLSRRGRRRAKDGDFAALNKKAKAIYDSMEPKDVINKHEWLFRQAWVEESADELDDDQLDFRKREERIAALRREALREIYQERGTAGIFELASRGQAQHQIGVHMVMDVLDASQAQSFIFEALQPGVNETAVDRKILIAGAMRALGTEGRVAVLEHARETMAETDVLRLLLLSSFDKRTWVVVDRMPAAIQNSYWLDVHPEFIFESEDDNNEAIERLLKAKRPRAAFSAVHFKLEAIRPALIVEMLSDMASGGMDRAGEYQLQEYDIRTAFELVDRNPDVTRDQKAGLEFAYIDVLSRMFGGDDSNHIPNLERYIEDHPEMFVQALVWAYKRRDGGEDPIGFRIPDGRKDLSERAFHLLEGIERIPGLMDDGSFDVPKLRKWISQVREKSAELDRQDICDLCLGKLMSHAPEGVDGVWPCEEVRDVIEELRSKPLTDGAHTALYNQRGVHFRGEGGGQERELADKYRAWADALQFTHPFLSASLLMGMVRTYEREAEREGREAGIRRRLRH</sequence>
<dbReference type="EMBL" id="LYBW01000056">
    <property type="protein sequence ID" value="ODR91500.1"/>
    <property type="molecule type" value="Genomic_DNA"/>
</dbReference>
<reference evidence="2" key="1">
    <citation type="submission" date="2016-05" db="EMBL/GenBank/DDBJ databases">
        <authorList>
            <person name="Li Y."/>
        </authorList>
    </citation>
    <scope>NUCLEOTIDE SEQUENCE [LARGE SCALE GENOMIC DNA]</scope>
    <source>
        <strain evidence="2">YIC4027</strain>
    </source>
</reference>
<organism evidence="1 2">
    <name type="scientific">Sinorhizobium alkalisoli</name>
    <dbReference type="NCBI Taxonomy" id="1752398"/>
    <lineage>
        <taxon>Bacteria</taxon>
        <taxon>Pseudomonadati</taxon>
        <taxon>Pseudomonadota</taxon>
        <taxon>Alphaproteobacteria</taxon>
        <taxon>Hyphomicrobiales</taxon>
        <taxon>Rhizobiaceae</taxon>
        <taxon>Sinorhizobium/Ensifer group</taxon>
        <taxon>Sinorhizobium</taxon>
    </lineage>
</organism>
<comment type="caution">
    <text evidence="1">The sequence shown here is derived from an EMBL/GenBank/DDBJ whole genome shotgun (WGS) entry which is preliminary data.</text>
</comment>
<keyword evidence="2" id="KW-1185">Reference proteome</keyword>
<protein>
    <submittedName>
        <fullName evidence="1">Addiction module antitoxin</fullName>
    </submittedName>
</protein>
<gene>
    <name evidence="1" type="ORF">A8M32_10600</name>
</gene>
<proteinExistence type="predicted"/>
<evidence type="ECO:0000313" key="2">
    <source>
        <dbReference type="Proteomes" id="UP000094342"/>
    </source>
</evidence>
<evidence type="ECO:0000313" key="1">
    <source>
        <dbReference type="EMBL" id="ODR91500.1"/>
    </source>
</evidence>
<dbReference type="Proteomes" id="UP000094342">
    <property type="component" value="Unassembled WGS sequence"/>
</dbReference>
<accession>A0A1E3VD35</accession>
<name>A0A1E3VD35_9HYPH</name>